<proteinExistence type="predicted"/>
<dbReference type="PROSITE" id="PS50106">
    <property type="entry name" value="PDZ"/>
    <property type="match status" value="1"/>
</dbReference>
<dbReference type="InterPro" id="IPR001315">
    <property type="entry name" value="CARD"/>
</dbReference>
<feature type="region of interest" description="Disordered" evidence="4">
    <location>
        <begin position="471"/>
        <end position="503"/>
    </location>
</feature>
<dbReference type="FunFam" id="1.10.533.10:FF:000003">
    <property type="entry name" value="Caspase recruitment domain family, member 11"/>
    <property type="match status" value="1"/>
</dbReference>
<keyword evidence="8" id="KW-1185">Reference proteome</keyword>
<feature type="compositionally biased region" description="Basic and acidic residues" evidence="4">
    <location>
        <begin position="480"/>
        <end position="490"/>
    </location>
</feature>
<dbReference type="SUPFAM" id="SSF50156">
    <property type="entry name" value="PDZ domain-like"/>
    <property type="match status" value="1"/>
</dbReference>
<dbReference type="GO" id="GO:0050700">
    <property type="term" value="F:CARD domain binding"/>
    <property type="evidence" value="ECO:0007669"/>
    <property type="project" value="TreeGrafter"/>
</dbReference>
<evidence type="ECO:0000256" key="2">
    <source>
        <dbReference type="ARBA" id="ARBA00023054"/>
    </source>
</evidence>
<gene>
    <name evidence="7" type="ORF">chiPu_0003643</name>
</gene>
<evidence type="ECO:0000259" key="5">
    <source>
        <dbReference type="PROSITE" id="PS50106"/>
    </source>
</evidence>
<dbReference type="OrthoDB" id="8795751at2759"/>
<evidence type="ECO:0000256" key="4">
    <source>
        <dbReference type="SAM" id="MobiDB-lite"/>
    </source>
</evidence>
<accession>A0A401S4C1</accession>
<dbReference type="Pfam" id="PF00595">
    <property type="entry name" value="PDZ"/>
    <property type="match status" value="1"/>
</dbReference>
<dbReference type="SMART" id="SM00228">
    <property type="entry name" value="PDZ"/>
    <property type="match status" value="1"/>
</dbReference>
<evidence type="ECO:0000256" key="3">
    <source>
        <dbReference type="SAM" id="Coils"/>
    </source>
</evidence>
<feature type="region of interest" description="Disordered" evidence="4">
    <location>
        <begin position="515"/>
        <end position="549"/>
    </location>
</feature>
<dbReference type="Pfam" id="PF00619">
    <property type="entry name" value="CARD"/>
    <property type="match status" value="1"/>
</dbReference>
<feature type="domain" description="PDZ" evidence="5">
    <location>
        <begin position="584"/>
        <end position="658"/>
    </location>
</feature>
<evidence type="ECO:0008006" key="9">
    <source>
        <dbReference type="Google" id="ProtNLM"/>
    </source>
</evidence>
<protein>
    <recommendedName>
        <fullName evidence="9">CARD domain-containing protein</fullName>
    </recommendedName>
</protein>
<dbReference type="Gene3D" id="1.10.533.10">
    <property type="entry name" value="Death Domain, Fas"/>
    <property type="match status" value="1"/>
</dbReference>
<feature type="domain" description="CARD" evidence="6">
    <location>
        <begin position="15"/>
        <end position="107"/>
    </location>
</feature>
<dbReference type="SUPFAM" id="SSF47986">
    <property type="entry name" value="DEATH domain"/>
    <property type="match status" value="1"/>
</dbReference>
<sequence>MDIAVSDDKEIKDLDEESIWDLIESQRHIITSKVRPCHITPFLRQCRVIGETDEEEILFAPHLNHRYMRTGHMLDLLRTRGKKGGLAFLESLGFYNPEIYTLITGKEPTKDCSSILVEKGNLDLIQFLMNEVMKAQKWLGEEKCHRHRLHEKVRSLEDQNQQLKTELKGLKAAEANLRRIKMDWTHHHDEMIRLKEDNYQILMRYTNTLQEKEMSVTRSRELYQQVDDLRMENKKLKLEFDVERRMSSKLREAFKPKDDELLNLKGEIDKLRLRIQELQVNPVTMDMLEQERVEAQEDKQDLMKEMNSLRLELDQAEHLRNEYLDEKENMLMECATLKIDCNMYKDKITSLQTQVLELQKERDEAYSARDEAQLQISKMIMDKDLCRRQVIELQDTYRELNKELLQLRSNKNKQEKAINKKTPPREKPKLKRLQAVNLRTISYDSDDSSCSSQCDLPMHLKKAKSCESMSRLNSSFAEPPSRESLYRRQTENTGEESFSNRHSIDDDVFTSVDDCTDTGSSDENIPDVVPFKKSEPSPESLLSMTGATAPPEQDWPFLRGPPHMKLMSKISSYKFIGDGILDQIEIIGGNSTGIFIHKIKPGSPAYACGLEPGFQIMMVENNGRDPKKTVLEDASLEEAVWTLKQIKGMCCLVIRHKAEAYQTLVENIEKKIATSGDSFYIRINVPFDKESGAIGGFTVQCNEILHITNTIHKGNNEWKAFRVNPNTMADMEGGTIPNYYRAQQLMIGMIRKMMQQTPPNKKQDRKTSSSNQNKFMRIVSTEIGQRNPHWLSFDNGTINPNKEQDDKSPGNCFTLIPYSLVRPCHPPSLRPVIIAPTRIGKIVLEKLKDLVEYEKCKTECLNSTEYAAKDRKGDILGVTEVQNLLRSCYTRTAVEAVVAKNAHCILELGLDCVKRLHKVEIYPIVIVIHLYEKNIKKIKKILQKYGVTEDLLLQCSRREESCLDTLPCLYNSIADGWSDLDSLVNLVKAAVKDEQKKIVWIEDPL</sequence>
<dbReference type="PANTHER" id="PTHR14559">
    <property type="entry name" value="CASPASE RECRUITMENT DOMAIN FAMILY"/>
    <property type="match status" value="1"/>
</dbReference>
<name>A0A401S4C1_CHIPU</name>
<feature type="coiled-coil region" evidence="3">
    <location>
        <begin position="146"/>
        <end position="180"/>
    </location>
</feature>
<reference evidence="7 8" key="1">
    <citation type="journal article" date="2018" name="Nat. Ecol. Evol.">
        <title>Shark genomes provide insights into elasmobranch evolution and the origin of vertebrates.</title>
        <authorList>
            <person name="Hara Y"/>
            <person name="Yamaguchi K"/>
            <person name="Onimaru K"/>
            <person name="Kadota M"/>
            <person name="Koyanagi M"/>
            <person name="Keeley SD"/>
            <person name="Tatsumi K"/>
            <person name="Tanaka K"/>
            <person name="Motone F"/>
            <person name="Kageyama Y"/>
            <person name="Nozu R"/>
            <person name="Adachi N"/>
            <person name="Nishimura O"/>
            <person name="Nakagawa R"/>
            <person name="Tanegashima C"/>
            <person name="Kiyatake I"/>
            <person name="Matsumoto R"/>
            <person name="Murakumo K"/>
            <person name="Nishida K"/>
            <person name="Terakita A"/>
            <person name="Kuratani S"/>
            <person name="Sato K"/>
            <person name="Hyodo S Kuraku.S."/>
        </authorList>
    </citation>
    <scope>NUCLEOTIDE SEQUENCE [LARGE SCALE GENOMIC DNA]</scope>
</reference>
<dbReference type="InterPro" id="IPR027417">
    <property type="entry name" value="P-loop_NTPase"/>
</dbReference>
<dbReference type="SUPFAM" id="SSF52540">
    <property type="entry name" value="P-loop containing nucleoside triphosphate hydrolases"/>
    <property type="match status" value="1"/>
</dbReference>
<evidence type="ECO:0000259" key="6">
    <source>
        <dbReference type="PROSITE" id="PS50209"/>
    </source>
</evidence>
<dbReference type="GO" id="GO:0042981">
    <property type="term" value="P:regulation of apoptotic process"/>
    <property type="evidence" value="ECO:0007669"/>
    <property type="project" value="InterPro"/>
</dbReference>
<dbReference type="CDD" id="cd06736">
    <property type="entry name" value="PDZ_CARD11_CARD14-like"/>
    <property type="match status" value="1"/>
</dbReference>
<keyword evidence="2 3" id="KW-0175">Coiled coil</keyword>
<evidence type="ECO:0000313" key="7">
    <source>
        <dbReference type="EMBL" id="GCC25235.1"/>
    </source>
</evidence>
<dbReference type="InterPro" id="IPR036034">
    <property type="entry name" value="PDZ_sf"/>
</dbReference>
<dbReference type="EMBL" id="BEZZ01000080">
    <property type="protein sequence ID" value="GCC25235.1"/>
    <property type="molecule type" value="Genomic_DNA"/>
</dbReference>
<keyword evidence="1" id="KW-0597">Phosphoprotein</keyword>
<dbReference type="Proteomes" id="UP000287033">
    <property type="component" value="Unassembled WGS sequence"/>
</dbReference>
<dbReference type="InterPro" id="IPR001478">
    <property type="entry name" value="PDZ"/>
</dbReference>
<dbReference type="Gene3D" id="3.40.50.300">
    <property type="entry name" value="P-loop containing nucleotide triphosphate hydrolases"/>
    <property type="match status" value="1"/>
</dbReference>
<organism evidence="7 8">
    <name type="scientific">Chiloscyllium punctatum</name>
    <name type="common">Brownbanded bambooshark</name>
    <name type="synonym">Hemiscyllium punctatum</name>
    <dbReference type="NCBI Taxonomy" id="137246"/>
    <lineage>
        <taxon>Eukaryota</taxon>
        <taxon>Metazoa</taxon>
        <taxon>Chordata</taxon>
        <taxon>Craniata</taxon>
        <taxon>Vertebrata</taxon>
        <taxon>Chondrichthyes</taxon>
        <taxon>Elasmobranchii</taxon>
        <taxon>Galeomorphii</taxon>
        <taxon>Galeoidea</taxon>
        <taxon>Orectolobiformes</taxon>
        <taxon>Hemiscylliidae</taxon>
        <taxon>Chiloscyllium</taxon>
    </lineage>
</organism>
<comment type="caution">
    <text evidence="7">The sequence shown here is derived from an EMBL/GenBank/DDBJ whole genome shotgun (WGS) entry which is preliminary data.</text>
</comment>
<dbReference type="OMA" id="CATLKID"/>
<dbReference type="Gene3D" id="2.30.30.40">
    <property type="entry name" value="SH3 Domains"/>
    <property type="match status" value="1"/>
</dbReference>
<dbReference type="STRING" id="137246.A0A401S4C1"/>
<dbReference type="PANTHER" id="PTHR14559:SF1">
    <property type="entry name" value="CASPASE RECRUITMENT DOMAIN-CONTAINING PROTEIN 14"/>
    <property type="match status" value="1"/>
</dbReference>
<dbReference type="AlphaFoldDB" id="A0A401S4C1"/>
<dbReference type="GO" id="GO:0005737">
    <property type="term" value="C:cytoplasm"/>
    <property type="evidence" value="ECO:0007669"/>
    <property type="project" value="TreeGrafter"/>
</dbReference>
<feature type="coiled-coil region" evidence="3">
    <location>
        <begin position="219"/>
        <end position="417"/>
    </location>
</feature>
<evidence type="ECO:0000313" key="8">
    <source>
        <dbReference type="Proteomes" id="UP000287033"/>
    </source>
</evidence>
<evidence type="ECO:0000256" key="1">
    <source>
        <dbReference type="ARBA" id="ARBA00022553"/>
    </source>
</evidence>
<dbReference type="Gene3D" id="2.30.42.10">
    <property type="match status" value="1"/>
</dbReference>
<dbReference type="InterPro" id="IPR011029">
    <property type="entry name" value="DEATH-like_dom_sf"/>
</dbReference>
<dbReference type="FunFam" id="3.40.50.300:FF:000867">
    <property type="entry name" value="Caspase recruitment domain family member 10"/>
    <property type="match status" value="1"/>
</dbReference>
<dbReference type="PROSITE" id="PS50209">
    <property type="entry name" value="CARD"/>
    <property type="match status" value="1"/>
</dbReference>